<dbReference type="GO" id="GO:0006629">
    <property type="term" value="P:lipid metabolic process"/>
    <property type="evidence" value="ECO:0007669"/>
    <property type="project" value="InterPro"/>
</dbReference>
<gene>
    <name evidence="3" type="ORF">CTAYLR_007961</name>
</gene>
<sequence>MIITFLAMTLGVVRMLCFFVACAVATWAGIVVLGLLGFWKVLEHEEVDTSAPVMTWPNVAASNKKKNSDFVGPRLECPVRFGFTEPLFGPLLRDKRDLPLLHLLVACCCVLVPMALVTYWLFLQAPFSVAVAFGGGAYQFVRVRFFMNGMLHFRHFTSHAPLFEWRALNILPNIFLDPLMGIPPVVFLLHHPVMHHVGNNGYYDVSSTEPFLRDSWIAFANYWLRFQIGAYVELPLYALQTGRTDWCLTAVAFIGSFFYVVRWLATNVSGWATFFVFGAPWLYDHATDAVRNWCQHLFVVQPDAPNPPASVFDFNSGLAYNIIDSLENRTQFNEGYHVVHHAASGTHWSDIPNSFYAHVEKLKTHDADVMFLTFARTSVWDVWAHVACGKLPQYVKNHFIHIPTRARPDPPTIAHVVAELKSRLEPIRSSKASSAGDDVKKPLRLDSADPTHLRLTRARANFKRHASVEGFVHLFLTFDVPQLLQGPAFAPLLGTDFTHPETPEKALLRKQKAASS</sequence>
<feature type="transmembrane region" description="Helical" evidence="1">
    <location>
        <begin position="246"/>
        <end position="265"/>
    </location>
</feature>
<evidence type="ECO:0000313" key="4">
    <source>
        <dbReference type="Proteomes" id="UP001230188"/>
    </source>
</evidence>
<keyword evidence="1" id="KW-1133">Transmembrane helix</keyword>
<accession>A0AAD7XGY1</accession>
<dbReference type="PANTHER" id="PTHR36459">
    <property type="entry name" value="ORF"/>
    <property type="match status" value="1"/>
</dbReference>
<keyword evidence="1" id="KW-0812">Transmembrane</keyword>
<organism evidence="3 4">
    <name type="scientific">Chrysophaeum taylorii</name>
    <dbReference type="NCBI Taxonomy" id="2483200"/>
    <lineage>
        <taxon>Eukaryota</taxon>
        <taxon>Sar</taxon>
        <taxon>Stramenopiles</taxon>
        <taxon>Ochrophyta</taxon>
        <taxon>Pelagophyceae</taxon>
        <taxon>Pelagomonadales</taxon>
        <taxon>Pelagomonadaceae</taxon>
        <taxon>Chrysophaeum</taxon>
    </lineage>
</organism>
<feature type="transmembrane region" description="Helical" evidence="1">
    <location>
        <begin position="12"/>
        <end position="36"/>
    </location>
</feature>
<protein>
    <recommendedName>
        <fullName evidence="2">Fatty acid desaturase domain-containing protein</fullName>
    </recommendedName>
</protein>
<keyword evidence="4" id="KW-1185">Reference proteome</keyword>
<feature type="transmembrane region" description="Helical" evidence="1">
    <location>
        <begin position="100"/>
        <end position="121"/>
    </location>
</feature>
<keyword evidence="1" id="KW-0472">Membrane</keyword>
<evidence type="ECO:0000313" key="3">
    <source>
        <dbReference type="EMBL" id="KAJ8601032.1"/>
    </source>
</evidence>
<comment type="caution">
    <text evidence="3">The sequence shown here is derived from an EMBL/GenBank/DDBJ whole genome shotgun (WGS) entry which is preliminary data.</text>
</comment>
<evidence type="ECO:0000256" key="1">
    <source>
        <dbReference type="SAM" id="Phobius"/>
    </source>
</evidence>
<proteinExistence type="predicted"/>
<dbReference type="AlphaFoldDB" id="A0AAD7XGY1"/>
<feature type="domain" description="Fatty acid desaturase" evidence="2">
    <location>
        <begin position="147"/>
        <end position="367"/>
    </location>
</feature>
<feature type="transmembrane region" description="Helical" evidence="1">
    <location>
        <begin position="127"/>
        <end position="145"/>
    </location>
</feature>
<reference evidence="3" key="1">
    <citation type="submission" date="2023-01" db="EMBL/GenBank/DDBJ databases">
        <title>Metagenome sequencing of chrysophaentin producing Chrysophaeum taylorii.</title>
        <authorList>
            <person name="Davison J."/>
            <person name="Bewley C."/>
        </authorList>
    </citation>
    <scope>NUCLEOTIDE SEQUENCE</scope>
    <source>
        <strain evidence="3">NIES-1699</strain>
    </source>
</reference>
<name>A0AAD7XGY1_9STRA</name>
<dbReference type="Proteomes" id="UP001230188">
    <property type="component" value="Unassembled WGS sequence"/>
</dbReference>
<dbReference type="PANTHER" id="PTHR36459:SF1">
    <property type="entry name" value="FATTY ACID DESATURASE DOMAIN-CONTAINING PROTEIN-RELATED"/>
    <property type="match status" value="1"/>
</dbReference>
<dbReference type="EMBL" id="JAQMWT010000457">
    <property type="protein sequence ID" value="KAJ8601032.1"/>
    <property type="molecule type" value="Genomic_DNA"/>
</dbReference>
<dbReference type="Pfam" id="PF00487">
    <property type="entry name" value="FA_desaturase"/>
    <property type="match status" value="1"/>
</dbReference>
<dbReference type="InterPro" id="IPR005804">
    <property type="entry name" value="FA_desaturase_dom"/>
</dbReference>
<evidence type="ECO:0000259" key="2">
    <source>
        <dbReference type="Pfam" id="PF00487"/>
    </source>
</evidence>